<accession>A0A2J6SIL1</accession>
<sequence>MGRRSQKPKDDETGCWKCELQGLQCDRGTCQSGYCIPCGHAGVIYSPNHFEGFFSYALRDHMLLLVGRKYLGLNARKDVLEIDITRSKGLSKPHQLVTWSKVGLSNNRLNYQLDKIVFESYLPNVRCRTATTSLITSALFGRGYLTLLFPCNVKEGAGIFSDTICLFNLALARLHESIDEVTNGFNQDVQRNERYWAEAASSLAILYPGLLHAQDRLDDHTTQPFFGDLTLADLLAGRIKSTLAHFNHLLCHGMLRCDLEWTSVLEGSLEDMRTNVEISSLAIRAFKQHDLMSTRSLSTSSSGSSLICPTNTPPSSIEGTPPEKSVTASSGMSRRYGWLDTGPRPPLTTSTKRPAPLWDPFQDPIVFHLGPSSPTLNGRHTTFSKSATIPYGDTFNISAPPPLSTIYTSQLNDFSDPVPLEPFPQDNGSSDITSPESFPNWQALGMSSDVPSEIEQIHSHVSLPLSHTSDLGKETSDLDSRDLFSDPQYPYTSIIG</sequence>
<name>A0A2J6SIL1_9HELO</name>
<feature type="region of interest" description="Disordered" evidence="1">
    <location>
        <begin position="465"/>
        <end position="484"/>
    </location>
</feature>
<dbReference type="RefSeq" id="XP_024727512.1">
    <property type="nucleotide sequence ID" value="XM_024871486.1"/>
</dbReference>
<evidence type="ECO:0000313" key="3">
    <source>
        <dbReference type="Proteomes" id="UP000235371"/>
    </source>
</evidence>
<protein>
    <submittedName>
        <fullName evidence="2">Uncharacterized protein</fullName>
    </submittedName>
</protein>
<feature type="region of interest" description="Disordered" evidence="1">
    <location>
        <begin position="421"/>
        <end position="440"/>
    </location>
</feature>
<evidence type="ECO:0000256" key="1">
    <source>
        <dbReference type="SAM" id="MobiDB-lite"/>
    </source>
</evidence>
<reference evidence="2 3" key="1">
    <citation type="submission" date="2016-04" db="EMBL/GenBank/DDBJ databases">
        <title>A degradative enzymes factory behind the ericoid mycorrhizal symbiosis.</title>
        <authorList>
            <consortium name="DOE Joint Genome Institute"/>
            <person name="Martino E."/>
            <person name="Morin E."/>
            <person name="Grelet G."/>
            <person name="Kuo A."/>
            <person name="Kohler A."/>
            <person name="Daghino S."/>
            <person name="Barry K."/>
            <person name="Choi C."/>
            <person name="Cichocki N."/>
            <person name="Clum A."/>
            <person name="Copeland A."/>
            <person name="Hainaut M."/>
            <person name="Haridas S."/>
            <person name="Labutti K."/>
            <person name="Lindquist E."/>
            <person name="Lipzen A."/>
            <person name="Khouja H.-R."/>
            <person name="Murat C."/>
            <person name="Ohm R."/>
            <person name="Olson A."/>
            <person name="Spatafora J."/>
            <person name="Veneault-Fourrey C."/>
            <person name="Henrissat B."/>
            <person name="Grigoriev I."/>
            <person name="Martin F."/>
            <person name="Perotto S."/>
        </authorList>
    </citation>
    <scope>NUCLEOTIDE SEQUENCE [LARGE SCALE GENOMIC DNA]</scope>
    <source>
        <strain evidence="2 3">E</strain>
    </source>
</reference>
<proteinExistence type="predicted"/>
<gene>
    <name evidence="2" type="ORF">K444DRAFT_273105</name>
</gene>
<feature type="compositionally biased region" description="Polar residues" evidence="1">
    <location>
        <begin position="307"/>
        <end position="318"/>
    </location>
</feature>
<feature type="compositionally biased region" description="Polar residues" evidence="1">
    <location>
        <begin position="426"/>
        <end position="440"/>
    </location>
</feature>
<feature type="compositionally biased region" description="Basic and acidic residues" evidence="1">
    <location>
        <begin position="470"/>
        <end position="484"/>
    </location>
</feature>
<dbReference type="InParanoid" id="A0A2J6SIL1"/>
<dbReference type="EMBL" id="KZ613913">
    <property type="protein sequence ID" value="PMD50608.1"/>
    <property type="molecule type" value="Genomic_DNA"/>
</dbReference>
<evidence type="ECO:0000313" key="2">
    <source>
        <dbReference type="EMBL" id="PMD50608.1"/>
    </source>
</evidence>
<dbReference type="Proteomes" id="UP000235371">
    <property type="component" value="Unassembled WGS sequence"/>
</dbReference>
<feature type="region of interest" description="Disordered" evidence="1">
    <location>
        <begin position="302"/>
        <end position="355"/>
    </location>
</feature>
<dbReference type="GeneID" id="36579568"/>
<dbReference type="OrthoDB" id="3562339at2759"/>
<organism evidence="2 3">
    <name type="scientific">Hyaloscypha bicolor E</name>
    <dbReference type="NCBI Taxonomy" id="1095630"/>
    <lineage>
        <taxon>Eukaryota</taxon>
        <taxon>Fungi</taxon>
        <taxon>Dikarya</taxon>
        <taxon>Ascomycota</taxon>
        <taxon>Pezizomycotina</taxon>
        <taxon>Leotiomycetes</taxon>
        <taxon>Helotiales</taxon>
        <taxon>Hyaloscyphaceae</taxon>
        <taxon>Hyaloscypha</taxon>
        <taxon>Hyaloscypha bicolor</taxon>
    </lineage>
</organism>
<dbReference type="AlphaFoldDB" id="A0A2J6SIL1"/>
<keyword evidence="3" id="KW-1185">Reference proteome</keyword>